<proteinExistence type="predicted"/>
<dbReference type="Pfam" id="PF01969">
    <property type="entry name" value="Ni_insertion"/>
    <property type="match status" value="1"/>
</dbReference>
<reference evidence="2 3" key="1">
    <citation type="submission" date="2020-08" db="EMBL/GenBank/DDBJ databases">
        <title>Genomic Encyclopedia of Type Strains, Phase IV (KMG-IV): sequencing the most valuable type-strain genomes for metagenomic binning, comparative biology and taxonomic classification.</title>
        <authorList>
            <person name="Goeker M."/>
        </authorList>
    </citation>
    <scope>NUCLEOTIDE SEQUENCE [LARGE SCALE GENOMIC DNA]</scope>
    <source>
        <strain evidence="2 3">DSM 21255</strain>
    </source>
</reference>
<dbReference type="Gene3D" id="3.10.20.300">
    <property type="entry name" value="mk0293 like domain"/>
    <property type="match status" value="1"/>
</dbReference>
<dbReference type="GeneID" id="93485524"/>
<dbReference type="OrthoDB" id="9765625at2"/>
<dbReference type="InterPro" id="IPR002822">
    <property type="entry name" value="Ni_insertion"/>
</dbReference>
<keyword evidence="3" id="KW-1185">Reference proteome</keyword>
<dbReference type="EMBL" id="JACHHI010000001">
    <property type="protein sequence ID" value="MBB6477212.1"/>
    <property type="molecule type" value="Genomic_DNA"/>
</dbReference>
<name>A0A841R3Q4_9FIRM</name>
<comment type="caution">
    <text evidence="2">The sequence shown here is derived from an EMBL/GenBank/DDBJ whole genome shotgun (WGS) entry which is preliminary data.</text>
</comment>
<protein>
    <recommendedName>
        <fullName evidence="4">DUF111 domain-containing protein</fullName>
    </recommendedName>
</protein>
<evidence type="ECO:0008006" key="4">
    <source>
        <dbReference type="Google" id="ProtNLM"/>
    </source>
</evidence>
<accession>A0A841R3Q4</accession>
<dbReference type="AlphaFoldDB" id="A0A841R3Q4"/>
<evidence type="ECO:0000313" key="2">
    <source>
        <dbReference type="EMBL" id="MBB6477212.1"/>
    </source>
</evidence>
<evidence type="ECO:0000313" key="3">
    <source>
        <dbReference type="Proteomes" id="UP000591941"/>
    </source>
</evidence>
<evidence type="ECO:0000256" key="1">
    <source>
        <dbReference type="ARBA" id="ARBA00022596"/>
    </source>
</evidence>
<organism evidence="2 3">
    <name type="scientific">Negativicoccus succinicivorans</name>
    <dbReference type="NCBI Taxonomy" id="620903"/>
    <lineage>
        <taxon>Bacteria</taxon>
        <taxon>Bacillati</taxon>
        <taxon>Bacillota</taxon>
        <taxon>Negativicutes</taxon>
        <taxon>Veillonellales</taxon>
        <taxon>Veillonellaceae</taxon>
        <taxon>Negativicoccus</taxon>
    </lineage>
</organism>
<sequence length="144" mass="16587">MKQLETNLDDMTPETLAYVQERLLASGASDVWYIPIVMKKSRPAVTLCVLCEEKQSQALVDFILQETTSWGVREFTCERTVLPTQETEIFLYGESVRVKYARVGNEYKCKPEYEDCARIARVQNMPLRQVQAEAKMKGEDRLAK</sequence>
<gene>
    <name evidence="2" type="ORF">HNR45_000234</name>
</gene>
<dbReference type="PANTHER" id="PTHR36566:SF1">
    <property type="entry name" value="PYRIDINIUM-3,5-BISTHIOCARBOXYLIC ACID MONONUCLEOTIDE NICKEL INSERTION PROTEIN"/>
    <property type="match status" value="1"/>
</dbReference>
<keyword evidence="1" id="KW-0533">Nickel</keyword>
<dbReference type="Gene3D" id="3.30.70.1380">
    <property type="entry name" value="Transcriptional regulatory protein pf0864 domain like"/>
    <property type="match status" value="1"/>
</dbReference>
<dbReference type="PANTHER" id="PTHR36566">
    <property type="entry name" value="NICKEL INSERTION PROTEIN-RELATED"/>
    <property type="match status" value="1"/>
</dbReference>
<dbReference type="Proteomes" id="UP000591941">
    <property type="component" value="Unassembled WGS sequence"/>
</dbReference>
<dbReference type="RefSeq" id="WP_024048947.1">
    <property type="nucleotide sequence ID" value="NZ_CABWNB010000001.1"/>
</dbReference>